<comment type="caution">
    <text evidence="3">The sequence shown here is derived from an EMBL/GenBank/DDBJ whole genome shotgun (WGS) entry which is preliminary data.</text>
</comment>
<dbReference type="Gene3D" id="2.130.10.30">
    <property type="entry name" value="Regulator of chromosome condensation 1/beta-lactamase-inhibitor protein II"/>
    <property type="match status" value="1"/>
</dbReference>
<evidence type="ECO:0000256" key="1">
    <source>
        <dbReference type="PROSITE-ProRule" id="PRU00235"/>
    </source>
</evidence>
<dbReference type="InterPro" id="IPR011333">
    <property type="entry name" value="SKP1/BTB/POZ_sf"/>
</dbReference>
<dbReference type="Pfam" id="PF00651">
    <property type="entry name" value="BTB"/>
    <property type="match status" value="1"/>
</dbReference>
<feature type="domain" description="BTB" evidence="2">
    <location>
        <begin position="462"/>
        <end position="528"/>
    </location>
</feature>
<feature type="repeat" description="RCC1" evidence="1">
    <location>
        <begin position="297"/>
        <end position="351"/>
    </location>
</feature>
<evidence type="ECO:0000313" key="3">
    <source>
        <dbReference type="EMBL" id="KAJ5070405.1"/>
    </source>
</evidence>
<protein>
    <recommendedName>
        <fullName evidence="2">BTB domain-containing protein</fullName>
    </recommendedName>
</protein>
<dbReference type="PRINTS" id="PR00633">
    <property type="entry name" value="RCCNDNSATION"/>
</dbReference>
<dbReference type="Gene3D" id="3.30.710.10">
    <property type="entry name" value="Potassium Channel Kv1.1, Chain A"/>
    <property type="match status" value="1"/>
</dbReference>
<dbReference type="PROSITE" id="PS50012">
    <property type="entry name" value="RCC1_3"/>
    <property type="match status" value="3"/>
</dbReference>
<keyword evidence="4" id="KW-1185">Reference proteome</keyword>
<evidence type="ECO:0000259" key="2">
    <source>
        <dbReference type="PROSITE" id="PS50097"/>
    </source>
</evidence>
<feature type="repeat" description="RCC1" evidence="1">
    <location>
        <begin position="3"/>
        <end position="56"/>
    </location>
</feature>
<dbReference type="InterPro" id="IPR000408">
    <property type="entry name" value="Reg_chr_condens"/>
</dbReference>
<dbReference type="InterPro" id="IPR009091">
    <property type="entry name" value="RCC1/BLIP-II"/>
</dbReference>
<organism evidence="3 4">
    <name type="scientific">Anaeramoeba ignava</name>
    <name type="common">Anaerobic marine amoeba</name>
    <dbReference type="NCBI Taxonomy" id="1746090"/>
    <lineage>
        <taxon>Eukaryota</taxon>
        <taxon>Metamonada</taxon>
        <taxon>Anaeramoebidae</taxon>
        <taxon>Anaeramoeba</taxon>
    </lineage>
</organism>
<dbReference type="Proteomes" id="UP001149090">
    <property type="component" value="Unassembled WGS sequence"/>
</dbReference>
<name>A0A9Q0LDF3_ANAIG</name>
<dbReference type="OrthoDB" id="5370059at2759"/>
<dbReference type="PANTHER" id="PTHR45982:SF1">
    <property type="entry name" value="REGULATOR OF CHROMOSOME CONDENSATION"/>
    <property type="match status" value="1"/>
</dbReference>
<dbReference type="AlphaFoldDB" id="A0A9Q0LDF3"/>
<dbReference type="PANTHER" id="PTHR45982">
    <property type="entry name" value="REGULATOR OF CHROMOSOME CONDENSATION"/>
    <property type="match status" value="1"/>
</dbReference>
<reference evidence="3" key="1">
    <citation type="submission" date="2022-10" db="EMBL/GenBank/DDBJ databases">
        <title>Novel sulphate-reducing endosymbionts in the free-living metamonad Anaeramoeba.</title>
        <authorList>
            <person name="Jerlstrom-Hultqvist J."/>
            <person name="Cepicka I."/>
            <person name="Gallot-Lavallee L."/>
            <person name="Salas-Leiva D."/>
            <person name="Curtis B.A."/>
            <person name="Zahonova K."/>
            <person name="Pipaliya S."/>
            <person name="Dacks J."/>
            <person name="Roger A.J."/>
        </authorList>
    </citation>
    <scope>NUCLEOTIDE SEQUENCE</scope>
    <source>
        <strain evidence="3">BMAN</strain>
    </source>
</reference>
<evidence type="ECO:0000313" key="4">
    <source>
        <dbReference type="Proteomes" id="UP001149090"/>
    </source>
</evidence>
<dbReference type="SMART" id="SM00225">
    <property type="entry name" value="BTB"/>
    <property type="match status" value="1"/>
</dbReference>
<dbReference type="CDD" id="cd18186">
    <property type="entry name" value="BTB_POZ_ZBTB_KLHL-like"/>
    <property type="match status" value="1"/>
</dbReference>
<dbReference type="SUPFAM" id="SSF54695">
    <property type="entry name" value="POZ domain"/>
    <property type="match status" value="1"/>
</dbReference>
<accession>A0A9Q0LDF3</accession>
<proteinExistence type="predicted"/>
<dbReference type="SUPFAM" id="SSF50985">
    <property type="entry name" value="RCC1/BLIP-II"/>
    <property type="match status" value="1"/>
</dbReference>
<dbReference type="PROSITE" id="PS50097">
    <property type="entry name" value="BTB"/>
    <property type="match status" value="1"/>
</dbReference>
<gene>
    <name evidence="3" type="ORF">M0811_10877</name>
</gene>
<dbReference type="EMBL" id="JAPDFW010000095">
    <property type="protein sequence ID" value="KAJ5070405.1"/>
    <property type="molecule type" value="Genomic_DNA"/>
</dbReference>
<dbReference type="Pfam" id="PF13540">
    <property type="entry name" value="RCC1_2"/>
    <property type="match status" value="1"/>
</dbReference>
<sequence length="565" mass="64508">MNNEIFFWGRGSFLLESQKPSEKYKKSPTKLKIIPEEYEIEEIKMGNYGTLILTKEGEIIQFINNSKNEYLPVKKAIQISVGYGNYSYLTENGEVYAKGESIDENKINEIINISSLLVKPDEKVVNICCGVSSVYFLTDKQIAYGIGSNKYGQLGSAPSQDRVEMKKIKSKISRIFSGNYSFGFFCIDLEDNIFACGKNGTGELGIERKNDSIKSLTKVDLKDKGKVEKIVGAYQHSLILLKIGDQGCLYSSGYSSCHGHLNTGDISTFTKIAFFENQDVVQVDAGCYHTIAMTREGKIYGWGLNPSGQLGIGSFTSQNVPTQLILPELTFPIENYYISTGAFNGIFYYVSQSSLRNEFFRFFETKEGFDVELATNTYKKPVSAHNVYLQFIFGKNFPKFKQYLSTQSFENAYSFVKFLYGNSDLKIDMNHKLIFEELMQEKPPNLIVESTVEKMFRDEESKDFTIISQSKFFKVHKIILWARSQLFRGMFLNVVDDSGQVHDYSEISHNSLQIMIDYLYTNQINSDLNEEIIEELTKAMDFFQLDEREPNIVTKAKSKFQKQNL</sequence>
<feature type="repeat" description="RCC1" evidence="1">
    <location>
        <begin position="247"/>
        <end position="296"/>
    </location>
</feature>
<dbReference type="InterPro" id="IPR000210">
    <property type="entry name" value="BTB/POZ_dom"/>
</dbReference>
<dbReference type="InterPro" id="IPR051553">
    <property type="entry name" value="Ran_GTPase-activating"/>
</dbReference>